<sequence>MWVSAVRPGSTHDLTAARELVLPALYPYAARGLPVLTDKGYTGASVGIHTPVKHHPDGPLHTDNRCYNSLITALRAPTERGNALLGCRRALHQVTVCPQRIGAIAAAALVLTSLDRGSR</sequence>
<proteinExistence type="predicted"/>
<accession>A0A1I7B024</accession>
<gene>
    <name evidence="4" type="ORF">SAMN05660657_03196</name>
</gene>
<reference evidence="5" key="1">
    <citation type="submission" date="2016-10" db="EMBL/GenBank/DDBJ databases">
        <authorList>
            <person name="Varghese N."/>
            <person name="Submissions S."/>
        </authorList>
    </citation>
    <scope>NUCLEOTIDE SEQUENCE [LARGE SCALE GENOMIC DNA]</scope>
    <source>
        <strain evidence="5">DSM 46136</strain>
    </source>
</reference>
<dbReference type="Pfam" id="PF13359">
    <property type="entry name" value="DDE_Tnp_4"/>
    <property type="match status" value="1"/>
</dbReference>
<keyword evidence="2" id="KW-0479">Metal-binding</keyword>
<dbReference type="InterPro" id="IPR027806">
    <property type="entry name" value="HARBI1_dom"/>
</dbReference>
<organism evidence="4 5">
    <name type="scientific">Geodermatophilus amargosae</name>
    <dbReference type="NCBI Taxonomy" id="1296565"/>
    <lineage>
        <taxon>Bacteria</taxon>
        <taxon>Bacillati</taxon>
        <taxon>Actinomycetota</taxon>
        <taxon>Actinomycetes</taxon>
        <taxon>Geodermatophilales</taxon>
        <taxon>Geodermatophilaceae</taxon>
        <taxon>Geodermatophilus</taxon>
    </lineage>
</organism>
<evidence type="ECO:0000256" key="2">
    <source>
        <dbReference type="ARBA" id="ARBA00022723"/>
    </source>
</evidence>
<comment type="cofactor">
    <cofactor evidence="1">
        <name>a divalent metal cation</name>
        <dbReference type="ChEBI" id="CHEBI:60240"/>
    </cofactor>
</comment>
<keyword evidence="4" id="KW-0255">Endonuclease</keyword>
<dbReference type="Proteomes" id="UP000199546">
    <property type="component" value="Unassembled WGS sequence"/>
</dbReference>
<evidence type="ECO:0000256" key="1">
    <source>
        <dbReference type="ARBA" id="ARBA00001968"/>
    </source>
</evidence>
<dbReference type="STRING" id="1296565.SAMN05660657_03196"/>
<keyword evidence="4" id="KW-0540">Nuclease</keyword>
<dbReference type="AlphaFoldDB" id="A0A1I7B024"/>
<dbReference type="GO" id="GO:0046872">
    <property type="term" value="F:metal ion binding"/>
    <property type="evidence" value="ECO:0007669"/>
    <property type="project" value="UniProtKB-KW"/>
</dbReference>
<dbReference type="EMBL" id="FPBA01000011">
    <property type="protein sequence ID" value="SFT80536.1"/>
    <property type="molecule type" value="Genomic_DNA"/>
</dbReference>
<protein>
    <submittedName>
        <fullName evidence="4">DDE superfamily endonuclease</fullName>
    </submittedName>
</protein>
<feature type="domain" description="DDE Tnp4" evidence="3">
    <location>
        <begin position="1"/>
        <end position="112"/>
    </location>
</feature>
<keyword evidence="4" id="KW-0378">Hydrolase</keyword>
<dbReference type="GO" id="GO:0004519">
    <property type="term" value="F:endonuclease activity"/>
    <property type="evidence" value="ECO:0007669"/>
    <property type="project" value="UniProtKB-KW"/>
</dbReference>
<keyword evidence="5" id="KW-1185">Reference proteome</keyword>
<evidence type="ECO:0000259" key="3">
    <source>
        <dbReference type="Pfam" id="PF13359"/>
    </source>
</evidence>
<evidence type="ECO:0000313" key="5">
    <source>
        <dbReference type="Proteomes" id="UP000199546"/>
    </source>
</evidence>
<evidence type="ECO:0000313" key="4">
    <source>
        <dbReference type="EMBL" id="SFT80536.1"/>
    </source>
</evidence>
<name>A0A1I7B024_9ACTN</name>